<sequence length="186" mass="22554">MNQDLRVVKTKRTLQTAFIQLLQEKTLDKITVSELCRSSGITRRTFYLHYQNVTKYVEEIIESLLNELEQSMRRTTDYRLTTNGRLDPRMIYLFEHVYNNKEFYHIIFSRNSSFAYYEMFYKRIKVLVRNSMETMDFIDEINDFEVSYQANAILGIIMEWYYGGFEKSIDEMNHILMSVLKRYRVF</sequence>
<dbReference type="AlphaFoldDB" id="A0A494Z7G5"/>
<dbReference type="InterPro" id="IPR039532">
    <property type="entry name" value="TetR_C_Firmicutes"/>
</dbReference>
<dbReference type="Pfam" id="PF14278">
    <property type="entry name" value="TetR_C_8"/>
    <property type="match status" value="1"/>
</dbReference>
<keyword evidence="1" id="KW-0678">Repressor</keyword>
<accession>A0A494Z7G5</accession>
<dbReference type="PROSITE" id="PS50977">
    <property type="entry name" value="HTH_TETR_2"/>
    <property type="match status" value="1"/>
</dbReference>
<name>A0A494Z7G5_9BACI</name>
<evidence type="ECO:0000313" key="6">
    <source>
        <dbReference type="Proteomes" id="UP000281813"/>
    </source>
</evidence>
<keyword evidence="6" id="KW-1185">Reference proteome</keyword>
<dbReference type="EMBL" id="RBZO01000001">
    <property type="protein sequence ID" value="RKQ18541.1"/>
    <property type="molecule type" value="Genomic_DNA"/>
</dbReference>
<dbReference type="RefSeq" id="WP_121127513.1">
    <property type="nucleotide sequence ID" value="NZ_JBHUFK010000020.1"/>
</dbReference>
<feature type="domain" description="HTH tetR-type" evidence="4">
    <location>
        <begin position="8"/>
        <end position="68"/>
    </location>
</feature>
<dbReference type="InterPro" id="IPR001647">
    <property type="entry name" value="HTH_TetR"/>
</dbReference>
<dbReference type="GO" id="GO:0003677">
    <property type="term" value="F:DNA binding"/>
    <property type="evidence" value="ECO:0007669"/>
    <property type="project" value="UniProtKB-UniRule"/>
</dbReference>
<evidence type="ECO:0000256" key="1">
    <source>
        <dbReference type="ARBA" id="ARBA00022491"/>
    </source>
</evidence>
<dbReference type="PANTHER" id="PTHR43479">
    <property type="entry name" value="ACREF/ENVCD OPERON REPRESSOR-RELATED"/>
    <property type="match status" value="1"/>
</dbReference>
<dbReference type="InterPro" id="IPR009057">
    <property type="entry name" value="Homeodomain-like_sf"/>
</dbReference>
<dbReference type="PANTHER" id="PTHR43479:SF7">
    <property type="entry name" value="TETR-FAMILY TRANSCRIPTIONAL REGULATOR"/>
    <property type="match status" value="1"/>
</dbReference>
<evidence type="ECO:0000259" key="4">
    <source>
        <dbReference type="PROSITE" id="PS50977"/>
    </source>
</evidence>
<comment type="caution">
    <text evidence="5">The sequence shown here is derived from an EMBL/GenBank/DDBJ whole genome shotgun (WGS) entry which is preliminary data.</text>
</comment>
<protein>
    <submittedName>
        <fullName evidence="5">TetR/AcrR family transcriptional regulator</fullName>
    </submittedName>
</protein>
<dbReference type="Proteomes" id="UP000281813">
    <property type="component" value="Unassembled WGS sequence"/>
</dbReference>
<proteinExistence type="predicted"/>
<feature type="DNA-binding region" description="H-T-H motif" evidence="3">
    <location>
        <begin position="31"/>
        <end position="50"/>
    </location>
</feature>
<dbReference type="InterPro" id="IPR050624">
    <property type="entry name" value="HTH-type_Tx_Regulator"/>
</dbReference>
<dbReference type="OrthoDB" id="9810250at2"/>
<reference evidence="5 6" key="1">
    <citation type="journal article" date="2015" name="Antonie Van Leeuwenhoek">
        <title>Oceanobacillus bengalensis sp. nov., a bacterium isolated from seawater of the Bay of Bengal.</title>
        <authorList>
            <person name="Yongchang O."/>
            <person name="Xiang W."/>
            <person name="Wang G."/>
        </authorList>
    </citation>
    <scope>NUCLEOTIDE SEQUENCE [LARGE SCALE GENOMIC DNA]</scope>
    <source>
        <strain evidence="5 6">MCCC 1K00260</strain>
    </source>
</reference>
<evidence type="ECO:0000256" key="3">
    <source>
        <dbReference type="PROSITE-ProRule" id="PRU00335"/>
    </source>
</evidence>
<organism evidence="5 6">
    <name type="scientific">Oceanobacillus bengalensis</name>
    <dbReference type="NCBI Taxonomy" id="1435466"/>
    <lineage>
        <taxon>Bacteria</taxon>
        <taxon>Bacillati</taxon>
        <taxon>Bacillota</taxon>
        <taxon>Bacilli</taxon>
        <taxon>Bacillales</taxon>
        <taxon>Bacillaceae</taxon>
        <taxon>Oceanobacillus</taxon>
    </lineage>
</organism>
<evidence type="ECO:0000313" key="5">
    <source>
        <dbReference type="EMBL" id="RKQ18541.1"/>
    </source>
</evidence>
<evidence type="ECO:0000256" key="2">
    <source>
        <dbReference type="ARBA" id="ARBA00023125"/>
    </source>
</evidence>
<dbReference type="Gene3D" id="1.10.357.10">
    <property type="entry name" value="Tetracycline Repressor, domain 2"/>
    <property type="match status" value="1"/>
</dbReference>
<dbReference type="SUPFAM" id="SSF46689">
    <property type="entry name" value="Homeodomain-like"/>
    <property type="match status" value="1"/>
</dbReference>
<gene>
    <name evidence="5" type="ORF">D8M05_00025</name>
</gene>
<keyword evidence="2 3" id="KW-0238">DNA-binding</keyword>